<dbReference type="Pfam" id="PF25390">
    <property type="entry name" value="WD40_RLD"/>
    <property type="match status" value="1"/>
</dbReference>
<dbReference type="EMBL" id="JBFXLU010000013">
    <property type="protein sequence ID" value="KAL2854834.1"/>
    <property type="molecule type" value="Genomic_DNA"/>
</dbReference>
<feature type="compositionally biased region" description="Acidic residues" evidence="4">
    <location>
        <begin position="84"/>
        <end position="97"/>
    </location>
</feature>
<feature type="compositionally biased region" description="Pro residues" evidence="4">
    <location>
        <begin position="49"/>
        <end position="60"/>
    </location>
</feature>
<feature type="repeat" description="RCC1" evidence="3">
    <location>
        <begin position="659"/>
        <end position="713"/>
    </location>
</feature>
<feature type="compositionally biased region" description="Acidic residues" evidence="4">
    <location>
        <begin position="568"/>
        <end position="577"/>
    </location>
</feature>
<evidence type="ECO:0000313" key="6">
    <source>
        <dbReference type="EMBL" id="KAL2854834.1"/>
    </source>
</evidence>
<feature type="compositionally biased region" description="Acidic residues" evidence="4">
    <location>
        <begin position="412"/>
        <end position="422"/>
    </location>
</feature>
<dbReference type="PROSITE" id="PS50012">
    <property type="entry name" value="RCC1_3"/>
    <property type="match status" value="5"/>
</dbReference>
<keyword evidence="2" id="KW-0677">Repeat</keyword>
<accession>A0ABR4KSQ4</accession>
<feature type="repeat" description="RCC1" evidence="3">
    <location>
        <begin position="1001"/>
        <end position="1067"/>
    </location>
</feature>
<evidence type="ECO:0000313" key="7">
    <source>
        <dbReference type="Proteomes" id="UP001610446"/>
    </source>
</evidence>
<feature type="domain" description="RCC1-like" evidence="5">
    <location>
        <begin position="660"/>
        <end position="1116"/>
    </location>
</feature>
<feature type="repeat" description="RCC1" evidence="3">
    <location>
        <begin position="937"/>
        <end position="1000"/>
    </location>
</feature>
<evidence type="ECO:0000259" key="5">
    <source>
        <dbReference type="Pfam" id="PF25390"/>
    </source>
</evidence>
<feature type="region of interest" description="Disordered" evidence="4">
    <location>
        <begin position="806"/>
        <end position="831"/>
    </location>
</feature>
<dbReference type="PROSITE" id="PS00626">
    <property type="entry name" value="RCC1_2"/>
    <property type="match status" value="3"/>
</dbReference>
<feature type="region of interest" description="Disordered" evidence="4">
    <location>
        <begin position="535"/>
        <end position="654"/>
    </location>
</feature>
<feature type="compositionally biased region" description="Acidic residues" evidence="4">
    <location>
        <begin position="815"/>
        <end position="828"/>
    </location>
</feature>
<feature type="repeat" description="RCC1" evidence="3">
    <location>
        <begin position="873"/>
        <end position="936"/>
    </location>
</feature>
<dbReference type="Gene3D" id="2.130.10.30">
    <property type="entry name" value="Regulator of chromosome condensation 1/beta-lactamase-inhibitor protein II"/>
    <property type="match status" value="1"/>
</dbReference>
<evidence type="ECO:0000256" key="3">
    <source>
        <dbReference type="PROSITE-ProRule" id="PRU00235"/>
    </source>
</evidence>
<feature type="compositionally biased region" description="Acidic residues" evidence="4">
    <location>
        <begin position="303"/>
        <end position="314"/>
    </location>
</feature>
<feature type="region of interest" description="Disordered" evidence="4">
    <location>
        <begin position="1"/>
        <end position="487"/>
    </location>
</feature>
<evidence type="ECO:0000256" key="2">
    <source>
        <dbReference type="ARBA" id="ARBA00022737"/>
    </source>
</evidence>
<feature type="compositionally biased region" description="Acidic residues" evidence="4">
    <location>
        <begin position="450"/>
        <end position="464"/>
    </location>
</feature>
<dbReference type="InterPro" id="IPR058923">
    <property type="entry name" value="RCC1-like_dom"/>
</dbReference>
<feature type="compositionally biased region" description="Low complexity" evidence="4">
    <location>
        <begin position="260"/>
        <end position="272"/>
    </location>
</feature>
<dbReference type="InterPro" id="IPR051553">
    <property type="entry name" value="Ran_GTPase-activating"/>
</dbReference>
<organism evidence="6 7">
    <name type="scientific">Aspergillus pseudoustus</name>
    <dbReference type="NCBI Taxonomy" id="1810923"/>
    <lineage>
        <taxon>Eukaryota</taxon>
        <taxon>Fungi</taxon>
        <taxon>Dikarya</taxon>
        <taxon>Ascomycota</taxon>
        <taxon>Pezizomycotina</taxon>
        <taxon>Eurotiomycetes</taxon>
        <taxon>Eurotiomycetidae</taxon>
        <taxon>Eurotiales</taxon>
        <taxon>Aspergillaceae</taxon>
        <taxon>Aspergillus</taxon>
        <taxon>Aspergillus subgen. Nidulantes</taxon>
    </lineage>
</organism>
<reference evidence="6 7" key="1">
    <citation type="submission" date="2024-07" db="EMBL/GenBank/DDBJ databases">
        <title>Section-level genome sequencing and comparative genomics of Aspergillus sections Usti and Cavernicolus.</title>
        <authorList>
            <consortium name="Lawrence Berkeley National Laboratory"/>
            <person name="Nybo J.L."/>
            <person name="Vesth T.C."/>
            <person name="Theobald S."/>
            <person name="Frisvad J.C."/>
            <person name="Larsen T.O."/>
            <person name="Kjaerboelling I."/>
            <person name="Rothschild-Mancinelli K."/>
            <person name="Lyhne E.K."/>
            <person name="Kogle M.E."/>
            <person name="Barry K."/>
            <person name="Clum A."/>
            <person name="Na H."/>
            <person name="Ledsgaard L."/>
            <person name="Lin J."/>
            <person name="Lipzen A."/>
            <person name="Kuo A."/>
            <person name="Riley R."/>
            <person name="Mondo S."/>
            <person name="Labutti K."/>
            <person name="Haridas S."/>
            <person name="Pangalinan J."/>
            <person name="Salamov A.A."/>
            <person name="Simmons B.A."/>
            <person name="Magnuson J.K."/>
            <person name="Chen J."/>
            <person name="Drula E."/>
            <person name="Henrissat B."/>
            <person name="Wiebenga A."/>
            <person name="Lubbers R.J."/>
            <person name="Gomes A.C."/>
            <person name="Makela M.R."/>
            <person name="Stajich J."/>
            <person name="Grigoriev I.V."/>
            <person name="Mortensen U.H."/>
            <person name="De Vries R.P."/>
            <person name="Baker S.E."/>
            <person name="Andersen M.R."/>
        </authorList>
    </citation>
    <scope>NUCLEOTIDE SEQUENCE [LARGE SCALE GENOMIC DNA]</scope>
    <source>
        <strain evidence="6 7">CBS 123904</strain>
    </source>
</reference>
<feature type="repeat" description="RCC1" evidence="3">
    <location>
        <begin position="714"/>
        <end position="786"/>
    </location>
</feature>
<feature type="compositionally biased region" description="Low complexity" evidence="4">
    <location>
        <begin position="141"/>
        <end position="156"/>
    </location>
</feature>
<feature type="compositionally biased region" description="Polar residues" evidence="4">
    <location>
        <begin position="67"/>
        <end position="80"/>
    </location>
</feature>
<protein>
    <submittedName>
        <fullName evidence="6">Regulator of chromosome condensation 1/beta-lactamase-inhibitor protein II</fullName>
    </submittedName>
</protein>
<dbReference type="PRINTS" id="PR00633">
    <property type="entry name" value="RCCNDNSATION"/>
</dbReference>
<feature type="compositionally biased region" description="Low complexity" evidence="4">
    <location>
        <begin position="7"/>
        <end position="24"/>
    </location>
</feature>
<sequence>MADESSDGISSSATPSTSGESGSSYHPPSYRRKGKEPVPDLPPRTLRPRNPPRAPSPSSSPDPIDLVSSQSPTSEGTQSPQDQDGGEDEEQDTESGQEDGVGSGLVTATTSGAGVQPDESTEEETFEALQHSGEGQEGEENNPQNRQHPNPHLNPNYPFSDEEPSYFVTGGGQEPDGTTEEATSQESKESSQGEDQEQPQEHPNLQLNPDYPFDAGSPSDFVTGEQESDEATEEVTEEGTSKSQQEDPNGPDNEAQDQQYPNPHLNPNYPYNANSPLDFVTGGQASDEATEKETELATSESQEQADEAQAEEQLPDPNPDNASNADEVLEFVVEPEPPSTPATVEIALSERSQDQSQDGDANQYFVVEPELPSSPSTAEISLPSGASQDQSEDQDQEDVGDTSIASSSDSNSDSEPEDNQDSEQDRDQGPNQGSEQEQESDSGTGQGDELSSELEDENESEDQESVSPSDDVIIVEEEISTPTTVSTELLVWPDAEPELNQEPYRYKGYATAPDVEPAPPTPTTVSSVLLIFSEEPRSDIEQTEQQTQKVIEHVQEEDHTQVVKEEAKEQDEEDDEPFPGTKRKSRAQAPTPEPQPKRQQTSRSRRSLRQGTISRVAKRKAIGAQASPSKKVKTSQDKGKSRDGSTRPKPMNNAPTELLDVYVCGLNTDGQLGLGHSKNNAIQPMRNPYLSKKKAGVVQVAAGGAHCGALTHDNKILTWGANYDGQLGRRTRNLEDDEYPLAPGVRPNKEETVPREVDFSQASLPDDTVFTQVVATDSATFVLTEFGDVYGWGTFRDNRSKLKEKTRGVINPDNSDYEDGGDDDDDESGREPIIGFSPFHDVCQLTPVKIEGLRHITSLATGAQHVLARHFRGSVYAWGAASRDQLGRKKLKRPGCAHPHLIPRVCIFPGNNSRSGYYGITEIGAGGHHSFAIKKNGEVYSWGWNMYGQTGIPEEESESSDSYLEWEATVPQPSLVPELQGEEAISVTGGLKHSIAVTKDNRCLSWGAIQGNALGIPDKDIDTNHVHSTEDGSVDEILGAPGLVTGIQGKVTSAAAGASHSLAIAGKRTVFGWGSNDEYEIGQRHKKDVDSATVIEGGELKGAAIVAAVAGLQFTILLAE</sequence>
<keyword evidence="7" id="KW-1185">Reference proteome</keyword>
<dbReference type="Proteomes" id="UP001610446">
    <property type="component" value="Unassembled WGS sequence"/>
</dbReference>
<evidence type="ECO:0000256" key="4">
    <source>
        <dbReference type="SAM" id="MobiDB-lite"/>
    </source>
</evidence>
<feature type="compositionally biased region" description="Acidic residues" evidence="4">
    <location>
        <begin position="390"/>
        <end position="400"/>
    </location>
</feature>
<comment type="caution">
    <text evidence="6">The sequence shown here is derived from an EMBL/GenBank/DDBJ whole genome shotgun (WGS) entry which is preliminary data.</text>
</comment>
<evidence type="ECO:0000256" key="1">
    <source>
        <dbReference type="ARBA" id="ARBA00022658"/>
    </source>
</evidence>
<feature type="compositionally biased region" description="Acidic residues" evidence="4">
    <location>
        <begin position="226"/>
        <end position="237"/>
    </location>
</feature>
<feature type="compositionally biased region" description="Basic and acidic residues" evidence="4">
    <location>
        <begin position="550"/>
        <end position="567"/>
    </location>
</feature>
<name>A0ABR4KSQ4_9EURO</name>
<dbReference type="PANTHER" id="PTHR45982">
    <property type="entry name" value="REGULATOR OF CHROMOSOME CONDENSATION"/>
    <property type="match status" value="1"/>
</dbReference>
<gene>
    <name evidence="6" type="ORF">BJY01DRAFT_243490</name>
</gene>
<dbReference type="SUPFAM" id="SSF50985">
    <property type="entry name" value="RCC1/BLIP-II"/>
    <property type="match status" value="1"/>
</dbReference>
<dbReference type="PANTHER" id="PTHR45982:SF1">
    <property type="entry name" value="REGULATOR OF CHROMOSOME CONDENSATION"/>
    <property type="match status" value="1"/>
</dbReference>
<keyword evidence="1" id="KW-0344">Guanine-nucleotide releasing factor</keyword>
<feature type="compositionally biased region" description="Basic and acidic residues" evidence="4">
    <location>
        <begin position="634"/>
        <end position="646"/>
    </location>
</feature>
<proteinExistence type="predicted"/>
<dbReference type="InterPro" id="IPR000408">
    <property type="entry name" value="Reg_chr_condens"/>
</dbReference>
<dbReference type="InterPro" id="IPR009091">
    <property type="entry name" value="RCC1/BLIP-II"/>
</dbReference>